<feature type="compositionally biased region" description="Acidic residues" evidence="7">
    <location>
        <begin position="176"/>
        <end position="190"/>
    </location>
</feature>
<keyword evidence="4 8" id="KW-0812">Transmembrane</keyword>
<evidence type="ECO:0000256" key="7">
    <source>
        <dbReference type="SAM" id="MobiDB-lite"/>
    </source>
</evidence>
<feature type="transmembrane region" description="Helical" evidence="8">
    <location>
        <begin position="145"/>
        <end position="167"/>
    </location>
</feature>
<evidence type="ECO:0000256" key="9">
    <source>
        <dbReference type="SAM" id="SignalP"/>
    </source>
</evidence>
<comment type="subcellular location">
    <subcellularLocation>
        <location evidence="1">Membrane</location>
        <topology evidence="1">Multi-pass membrane protein</topology>
    </subcellularLocation>
</comment>
<feature type="transmembrane region" description="Helical" evidence="8">
    <location>
        <begin position="347"/>
        <end position="364"/>
    </location>
</feature>
<dbReference type="GO" id="GO:0005886">
    <property type="term" value="C:plasma membrane"/>
    <property type="evidence" value="ECO:0007669"/>
    <property type="project" value="TreeGrafter"/>
</dbReference>
<dbReference type="GO" id="GO:0005262">
    <property type="term" value="F:calcium channel activity"/>
    <property type="evidence" value="ECO:0007669"/>
    <property type="project" value="TreeGrafter"/>
</dbReference>
<feature type="signal peptide" evidence="9">
    <location>
        <begin position="1"/>
        <end position="25"/>
    </location>
</feature>
<dbReference type="PANTHER" id="PTHR10846:SF8">
    <property type="entry name" value="INNER MEMBRANE PROTEIN YRBG"/>
    <property type="match status" value="1"/>
</dbReference>
<name>A0A9P9BIH6_9PEZI</name>
<evidence type="ECO:0000313" key="11">
    <source>
        <dbReference type="EMBL" id="KAH7014403.1"/>
    </source>
</evidence>
<sequence>MLHNNAIAFNAAAFVASLFLLESGADKFIDHTAAVARRTGLSETLIGLLTAGAEWEELAVVVASLARNRSSLALGNVVGAAVSNILGAFSLGLLFYRRDDHFLPGNDDDGEVVRFDRSSRIYSLVLLVLTAFTAGIVHFRESLVWTVAGSVLIAGFGVYVSVVAVAIGRGVLTAPEDSDSDSDSDTDSDDSSVHGEPERTAHNNNNNNNNNNNTDDEETPLLPPAPAHAARQTRHHNKLLQHTYHLVLGFLAISLAGYILSQAATNITDALGLSDVLFGVIVLAVATTIPEKFVALMSMRRGATGHTGILVANCVGSNIFLLSLCVGIIMVDSKGALDAGSVTDAELLVLLGSTLWMTATVWFGGRWCRWTGGAMLAAYVGFILLEFIVVHRVW</sequence>
<reference evidence="11" key="1">
    <citation type="journal article" date="2021" name="Nat. Commun.">
        <title>Genetic determinants of endophytism in the Arabidopsis root mycobiome.</title>
        <authorList>
            <person name="Mesny F."/>
            <person name="Miyauchi S."/>
            <person name="Thiergart T."/>
            <person name="Pickel B."/>
            <person name="Atanasova L."/>
            <person name="Karlsson M."/>
            <person name="Huettel B."/>
            <person name="Barry K.W."/>
            <person name="Haridas S."/>
            <person name="Chen C."/>
            <person name="Bauer D."/>
            <person name="Andreopoulos W."/>
            <person name="Pangilinan J."/>
            <person name="LaButti K."/>
            <person name="Riley R."/>
            <person name="Lipzen A."/>
            <person name="Clum A."/>
            <person name="Drula E."/>
            <person name="Henrissat B."/>
            <person name="Kohler A."/>
            <person name="Grigoriev I.V."/>
            <person name="Martin F.M."/>
            <person name="Hacquard S."/>
        </authorList>
    </citation>
    <scope>NUCLEOTIDE SEQUENCE</scope>
    <source>
        <strain evidence="11">MPI-CAGE-CH-0230</strain>
    </source>
</reference>
<proteinExistence type="inferred from homology"/>
<keyword evidence="3" id="KW-0050">Antiport</keyword>
<dbReference type="Proteomes" id="UP000756346">
    <property type="component" value="Unassembled WGS sequence"/>
</dbReference>
<keyword evidence="9" id="KW-0732">Signal</keyword>
<feature type="chain" id="PRO_5040492507" evidence="9">
    <location>
        <begin position="26"/>
        <end position="394"/>
    </location>
</feature>
<accession>A0A9P9BIH6</accession>
<evidence type="ECO:0000256" key="6">
    <source>
        <dbReference type="ARBA" id="ARBA00023136"/>
    </source>
</evidence>
<evidence type="ECO:0000259" key="10">
    <source>
        <dbReference type="Pfam" id="PF01699"/>
    </source>
</evidence>
<dbReference type="OrthoDB" id="2127281at2759"/>
<dbReference type="Pfam" id="PF01699">
    <property type="entry name" value="Na_Ca_ex"/>
    <property type="match status" value="2"/>
</dbReference>
<evidence type="ECO:0000256" key="8">
    <source>
        <dbReference type="SAM" id="Phobius"/>
    </source>
</evidence>
<organism evidence="11 12">
    <name type="scientific">Microdochium trichocladiopsis</name>
    <dbReference type="NCBI Taxonomy" id="1682393"/>
    <lineage>
        <taxon>Eukaryota</taxon>
        <taxon>Fungi</taxon>
        <taxon>Dikarya</taxon>
        <taxon>Ascomycota</taxon>
        <taxon>Pezizomycotina</taxon>
        <taxon>Sordariomycetes</taxon>
        <taxon>Xylariomycetidae</taxon>
        <taxon>Xylariales</taxon>
        <taxon>Microdochiaceae</taxon>
        <taxon>Microdochium</taxon>
    </lineage>
</organism>
<feature type="compositionally biased region" description="Low complexity" evidence="7">
    <location>
        <begin position="203"/>
        <end position="213"/>
    </location>
</feature>
<dbReference type="GeneID" id="70190184"/>
<feature type="domain" description="Sodium/calcium exchanger membrane region" evidence="10">
    <location>
        <begin position="246"/>
        <end position="385"/>
    </location>
</feature>
<evidence type="ECO:0000313" key="12">
    <source>
        <dbReference type="Proteomes" id="UP000756346"/>
    </source>
</evidence>
<feature type="transmembrane region" description="Helical" evidence="8">
    <location>
        <begin position="121"/>
        <end position="139"/>
    </location>
</feature>
<feature type="transmembrane region" description="Helical" evidence="8">
    <location>
        <begin position="310"/>
        <end position="331"/>
    </location>
</feature>
<dbReference type="GO" id="GO:0008273">
    <property type="term" value="F:calcium, potassium:sodium antiporter activity"/>
    <property type="evidence" value="ECO:0007669"/>
    <property type="project" value="TreeGrafter"/>
</dbReference>
<feature type="transmembrane region" description="Helical" evidence="8">
    <location>
        <begin position="376"/>
        <end position="393"/>
    </location>
</feature>
<dbReference type="GO" id="GO:0006874">
    <property type="term" value="P:intracellular calcium ion homeostasis"/>
    <property type="evidence" value="ECO:0007669"/>
    <property type="project" value="TreeGrafter"/>
</dbReference>
<protein>
    <submittedName>
        <fullName evidence="11">Sodium/calcium exchanger protein-domain-containing protein</fullName>
    </submittedName>
</protein>
<keyword evidence="12" id="KW-1185">Reference proteome</keyword>
<dbReference type="Gene3D" id="1.20.1420.30">
    <property type="entry name" value="NCX, central ion-binding region"/>
    <property type="match status" value="2"/>
</dbReference>
<dbReference type="InterPro" id="IPR004837">
    <property type="entry name" value="NaCa_Exmemb"/>
</dbReference>
<dbReference type="AlphaFoldDB" id="A0A9P9BIH6"/>
<comment type="similarity">
    <text evidence="2">Belongs to the Ca(2+):cation antiporter (CaCA) (TC 2.A.19) family. SLC24A subfamily.</text>
</comment>
<feature type="transmembrane region" description="Helical" evidence="8">
    <location>
        <begin position="270"/>
        <end position="289"/>
    </location>
</feature>
<feature type="transmembrane region" description="Helical" evidence="8">
    <location>
        <begin position="244"/>
        <end position="264"/>
    </location>
</feature>
<gene>
    <name evidence="11" type="ORF">B0I36DRAFT_378131</name>
</gene>
<dbReference type="InterPro" id="IPR004481">
    <property type="entry name" value="K/Na/Ca-exchanger"/>
</dbReference>
<dbReference type="EMBL" id="JAGTJQ010000013">
    <property type="protein sequence ID" value="KAH7014403.1"/>
    <property type="molecule type" value="Genomic_DNA"/>
</dbReference>
<feature type="compositionally biased region" description="Basic and acidic residues" evidence="7">
    <location>
        <begin position="191"/>
        <end position="201"/>
    </location>
</feature>
<dbReference type="RefSeq" id="XP_046005370.1">
    <property type="nucleotide sequence ID" value="XM_046160638.1"/>
</dbReference>
<evidence type="ECO:0000256" key="4">
    <source>
        <dbReference type="ARBA" id="ARBA00022692"/>
    </source>
</evidence>
<feature type="domain" description="Sodium/calcium exchanger membrane region" evidence="10">
    <location>
        <begin position="11"/>
        <end position="163"/>
    </location>
</feature>
<keyword evidence="3" id="KW-0813">Transport</keyword>
<comment type="caution">
    <text evidence="11">The sequence shown here is derived from an EMBL/GenBank/DDBJ whole genome shotgun (WGS) entry which is preliminary data.</text>
</comment>
<evidence type="ECO:0000256" key="1">
    <source>
        <dbReference type="ARBA" id="ARBA00004141"/>
    </source>
</evidence>
<feature type="transmembrane region" description="Helical" evidence="8">
    <location>
        <begin position="73"/>
        <end position="96"/>
    </location>
</feature>
<evidence type="ECO:0000256" key="2">
    <source>
        <dbReference type="ARBA" id="ARBA00005364"/>
    </source>
</evidence>
<evidence type="ECO:0000256" key="3">
    <source>
        <dbReference type="ARBA" id="ARBA00022449"/>
    </source>
</evidence>
<dbReference type="InterPro" id="IPR044880">
    <property type="entry name" value="NCX_ion-bd_dom_sf"/>
</dbReference>
<keyword evidence="6 8" id="KW-0472">Membrane</keyword>
<evidence type="ECO:0000256" key="5">
    <source>
        <dbReference type="ARBA" id="ARBA00022989"/>
    </source>
</evidence>
<feature type="region of interest" description="Disordered" evidence="7">
    <location>
        <begin position="174"/>
        <end position="234"/>
    </location>
</feature>
<dbReference type="PANTHER" id="PTHR10846">
    <property type="entry name" value="SODIUM/POTASSIUM/CALCIUM EXCHANGER"/>
    <property type="match status" value="1"/>
</dbReference>
<keyword evidence="5 8" id="KW-1133">Transmembrane helix</keyword>